<feature type="transmembrane region" description="Helical" evidence="1">
    <location>
        <begin position="53"/>
        <end position="71"/>
    </location>
</feature>
<organism evidence="2 4">
    <name type="scientific">Clostridium ljungdahlii (strain ATCC 55383 / DSM 13528 / PETC)</name>
    <dbReference type="NCBI Taxonomy" id="748727"/>
    <lineage>
        <taxon>Bacteria</taxon>
        <taxon>Bacillati</taxon>
        <taxon>Bacillota</taxon>
        <taxon>Clostridia</taxon>
        <taxon>Eubacteriales</taxon>
        <taxon>Clostridiaceae</taxon>
        <taxon>Clostridium</taxon>
    </lineage>
</organism>
<evidence type="ECO:0000256" key="1">
    <source>
        <dbReference type="SAM" id="Phobius"/>
    </source>
</evidence>
<keyword evidence="1" id="KW-1133">Transmembrane helix</keyword>
<keyword evidence="5" id="KW-1185">Reference proteome</keyword>
<dbReference type="RefSeq" id="WP_013236759.1">
    <property type="nucleotide sequence ID" value="NC_014328.1"/>
</dbReference>
<feature type="transmembrane region" description="Helical" evidence="1">
    <location>
        <begin position="12"/>
        <end position="33"/>
    </location>
</feature>
<dbReference type="PATRIC" id="fig|748727.19.peg.1676"/>
<keyword evidence="1" id="KW-0812">Transmembrane</keyword>
<dbReference type="AlphaFoldDB" id="D8GK41"/>
<reference evidence="2" key="1">
    <citation type="submission" date="2009-07" db="EMBL/GenBank/DDBJ databases">
        <authorList>
            <person name="Koepke M."/>
            <person name="Hujer S."/>
            <person name="Held C."/>
            <person name="Wiezer A."/>
            <person name="Liesegang H."/>
            <person name="Ehrenreich A."/>
            <person name="Gottschalk G."/>
            <person name="Duerre P."/>
        </authorList>
    </citation>
    <scope>NUCLEOTIDE SEQUENCE</scope>
    <source>
        <strain evidence="2">DSM 13528</strain>
    </source>
</reference>
<sequence length="250" mass="28934">MNKAIKARNLIVTILKILLPVYSIILVCFFNIMPVTFMMNLLNIKGKSNITPAIEVTATTVILSAIVSLIFNKISFKNSFLVQAYDNFMDDELTLPLGMYESEYLNQKYKLYIKVESKYSSLFMRKFMESRDCLVLRVCLPNWVSYEIENKDDLGEDVVTEKSNQIVDINISKYMGDVCAQKEISFPIILELMSNSLETRIGGQVIAKYYLVKKDGTYSKVYSFIFRIIQFIVIFLKFDVKWVDKKISTK</sequence>
<keyword evidence="1" id="KW-0472">Membrane</keyword>
<dbReference type="EMBL" id="LITS01000024">
    <property type="protein sequence ID" value="OAA84398.1"/>
    <property type="molecule type" value="Genomic_DNA"/>
</dbReference>
<protein>
    <submittedName>
        <fullName evidence="2">Uncharacterized protein</fullName>
    </submittedName>
</protein>
<gene>
    <name evidence="2" type="ordered locus">CLJU_c00520</name>
    <name evidence="3" type="ORF">WX45_01061</name>
</gene>
<evidence type="ECO:0000313" key="2">
    <source>
        <dbReference type="EMBL" id="ADK13159.1"/>
    </source>
</evidence>
<name>D8GK41_CLOLD</name>
<reference evidence="3 5" key="3">
    <citation type="journal article" date="2016" name="Biotechnol. Bioeng.">
        <title>Traits of selected Clostridium strains for syngas fermentation to ethanol.</title>
        <authorList>
            <person name="Martin M.E."/>
            <person name="Richter H."/>
            <person name="Saha S."/>
            <person name="Angenent L.T."/>
        </authorList>
    </citation>
    <scope>NUCLEOTIDE SEQUENCE [LARGE SCALE GENOMIC DNA]</scope>
    <source>
        <strain evidence="3 5">PETC</strain>
    </source>
</reference>
<feature type="transmembrane region" description="Helical" evidence="1">
    <location>
        <begin position="221"/>
        <end position="238"/>
    </location>
</feature>
<dbReference type="STRING" id="748727.CLJU_c00520"/>
<accession>D8GK41</accession>
<evidence type="ECO:0000313" key="4">
    <source>
        <dbReference type="Proteomes" id="UP000001656"/>
    </source>
</evidence>
<evidence type="ECO:0000313" key="3">
    <source>
        <dbReference type="EMBL" id="OAA84398.1"/>
    </source>
</evidence>
<evidence type="ECO:0000313" key="5">
    <source>
        <dbReference type="Proteomes" id="UP000077020"/>
    </source>
</evidence>
<dbReference type="Proteomes" id="UP000077020">
    <property type="component" value="Unassembled WGS sequence"/>
</dbReference>
<dbReference type="KEGG" id="clj:CLJU_c00520"/>
<dbReference type="Proteomes" id="UP000001656">
    <property type="component" value="Chromosome"/>
</dbReference>
<proteinExistence type="predicted"/>
<dbReference type="EMBL" id="CP001666">
    <property type="protein sequence ID" value="ADK13159.1"/>
    <property type="molecule type" value="Genomic_DNA"/>
</dbReference>
<dbReference type="HOGENOM" id="CLU_1198065_0_0_9"/>
<reference evidence="2 4" key="2">
    <citation type="journal article" date="2010" name="Proc. Natl. Acad. Sci. U.S.A.">
        <title>Clostridium ljungdahlii represents a microbial production platform based on syngas.</title>
        <authorList>
            <person name="Kopke M."/>
            <person name="Held C."/>
            <person name="Hujer S."/>
            <person name="Liesegang H."/>
            <person name="Wiezer A."/>
            <person name="Wollherr A."/>
            <person name="Ehrenreich A."/>
            <person name="Liebl W."/>
            <person name="Gottschalk G."/>
            <person name="Durre P."/>
        </authorList>
    </citation>
    <scope>NUCLEOTIDE SEQUENCE [LARGE SCALE GENOMIC DNA]</scope>
    <source>
        <strain evidence="4">ATCC 55383 / DSM 13528 / PETC</strain>
        <strain evidence="2">DSM 13528</strain>
    </source>
</reference>